<dbReference type="AlphaFoldDB" id="A0A955RH63"/>
<organism evidence="3 4">
    <name type="scientific">Candidatus Dojkabacteria bacterium</name>
    <dbReference type="NCBI Taxonomy" id="2099670"/>
    <lineage>
        <taxon>Bacteria</taxon>
        <taxon>Candidatus Dojkabacteria</taxon>
    </lineage>
</organism>
<accession>A0A955RH63</accession>
<evidence type="ECO:0000256" key="1">
    <source>
        <dbReference type="SAM" id="MobiDB-lite"/>
    </source>
</evidence>
<proteinExistence type="predicted"/>
<keyword evidence="2" id="KW-1133">Transmembrane helix</keyword>
<dbReference type="EMBL" id="JAGQLJ010000153">
    <property type="protein sequence ID" value="MCA9381658.1"/>
    <property type="molecule type" value="Genomic_DNA"/>
</dbReference>
<evidence type="ECO:0000313" key="3">
    <source>
        <dbReference type="EMBL" id="MCA9381658.1"/>
    </source>
</evidence>
<feature type="transmembrane region" description="Helical" evidence="2">
    <location>
        <begin position="47"/>
        <end position="67"/>
    </location>
</feature>
<comment type="caution">
    <text evidence="3">The sequence shown here is derived from an EMBL/GenBank/DDBJ whole genome shotgun (WGS) entry which is preliminary data.</text>
</comment>
<feature type="compositionally biased region" description="Basic and acidic residues" evidence="1">
    <location>
        <begin position="27"/>
        <end position="40"/>
    </location>
</feature>
<dbReference type="Proteomes" id="UP000775877">
    <property type="component" value="Unassembled WGS sequence"/>
</dbReference>
<protein>
    <submittedName>
        <fullName evidence="3">Uncharacterized protein</fullName>
    </submittedName>
</protein>
<reference evidence="3" key="2">
    <citation type="journal article" date="2021" name="Microbiome">
        <title>Successional dynamics and alternative stable states in a saline activated sludge microbial community over 9 years.</title>
        <authorList>
            <person name="Wang Y."/>
            <person name="Ye J."/>
            <person name="Ju F."/>
            <person name="Liu L."/>
            <person name="Boyd J.A."/>
            <person name="Deng Y."/>
            <person name="Parks D.H."/>
            <person name="Jiang X."/>
            <person name="Yin X."/>
            <person name="Woodcroft B.J."/>
            <person name="Tyson G.W."/>
            <person name="Hugenholtz P."/>
            <person name="Polz M.F."/>
            <person name="Zhang T."/>
        </authorList>
    </citation>
    <scope>NUCLEOTIDE SEQUENCE</scope>
    <source>
        <strain evidence="3">HKST-UBA13</strain>
    </source>
</reference>
<sequence>MESNTMEDSAMQDSLNSAVAEVNPKPIKKEDPKMETHYDPKRNSKPLLIVIVLLAIVGIVAAIFVVFSSMPKSSENLSVVPESSDETLDSENFTLETDQTASIDTEDKSSNEQINDTISDLDTFFGDLNSTNDFEDLNINYDE</sequence>
<feature type="compositionally biased region" description="Polar residues" evidence="1">
    <location>
        <begin position="1"/>
        <end position="17"/>
    </location>
</feature>
<keyword evidence="2" id="KW-0472">Membrane</keyword>
<feature type="region of interest" description="Disordered" evidence="1">
    <location>
        <begin position="75"/>
        <end position="112"/>
    </location>
</feature>
<keyword evidence="2" id="KW-0812">Transmembrane</keyword>
<reference evidence="3" key="1">
    <citation type="submission" date="2020-04" db="EMBL/GenBank/DDBJ databases">
        <authorList>
            <person name="Zhang T."/>
        </authorList>
    </citation>
    <scope>NUCLEOTIDE SEQUENCE</scope>
    <source>
        <strain evidence="3">HKST-UBA13</strain>
    </source>
</reference>
<feature type="region of interest" description="Disordered" evidence="1">
    <location>
        <begin position="1"/>
        <end position="40"/>
    </location>
</feature>
<feature type="compositionally biased region" description="Polar residues" evidence="1">
    <location>
        <begin position="90"/>
        <end position="103"/>
    </location>
</feature>
<gene>
    <name evidence="3" type="ORF">KC678_05310</name>
</gene>
<name>A0A955RH63_9BACT</name>
<evidence type="ECO:0000313" key="4">
    <source>
        <dbReference type="Proteomes" id="UP000775877"/>
    </source>
</evidence>
<evidence type="ECO:0000256" key="2">
    <source>
        <dbReference type="SAM" id="Phobius"/>
    </source>
</evidence>